<dbReference type="AlphaFoldDB" id="A0A6G0WAI3"/>
<organism evidence="3 4">
    <name type="scientific">Aphanomyces euteiches</name>
    <dbReference type="NCBI Taxonomy" id="100861"/>
    <lineage>
        <taxon>Eukaryota</taxon>
        <taxon>Sar</taxon>
        <taxon>Stramenopiles</taxon>
        <taxon>Oomycota</taxon>
        <taxon>Saprolegniomycetes</taxon>
        <taxon>Saprolegniales</taxon>
        <taxon>Verrucalvaceae</taxon>
        <taxon>Aphanomyces</taxon>
    </lineage>
</organism>
<evidence type="ECO:0000259" key="2">
    <source>
        <dbReference type="PROSITE" id="PS51253"/>
    </source>
</evidence>
<name>A0A6G0WAI3_9STRA</name>
<dbReference type="PANTHER" id="PTHR19303:SF57">
    <property type="entry name" value="HTH CENPB-TYPE DOMAIN-CONTAINING PROTEIN"/>
    <property type="match status" value="1"/>
</dbReference>
<dbReference type="InterPro" id="IPR006600">
    <property type="entry name" value="HTH_CenpB_DNA-bd_dom"/>
</dbReference>
<keyword evidence="4" id="KW-1185">Reference proteome</keyword>
<dbReference type="InterPro" id="IPR009057">
    <property type="entry name" value="Homeodomain-like_sf"/>
</dbReference>
<dbReference type="GO" id="GO:0005634">
    <property type="term" value="C:nucleus"/>
    <property type="evidence" value="ECO:0007669"/>
    <property type="project" value="TreeGrafter"/>
</dbReference>
<gene>
    <name evidence="3" type="ORF">Ae201684_017027</name>
</gene>
<evidence type="ECO:0000313" key="4">
    <source>
        <dbReference type="Proteomes" id="UP000481153"/>
    </source>
</evidence>
<accession>A0A6G0WAI3</accession>
<dbReference type="Pfam" id="PF03221">
    <property type="entry name" value="HTH_Tnp_Tc5"/>
    <property type="match status" value="1"/>
</dbReference>
<protein>
    <recommendedName>
        <fullName evidence="2">HTH CENPB-type domain-containing protein</fullName>
    </recommendedName>
</protein>
<dbReference type="Pfam" id="PF03184">
    <property type="entry name" value="DDE_1"/>
    <property type="match status" value="1"/>
</dbReference>
<dbReference type="SUPFAM" id="SSF46689">
    <property type="entry name" value="Homeodomain-like"/>
    <property type="match status" value="1"/>
</dbReference>
<dbReference type="VEuPathDB" id="FungiDB:AeMF1_007831"/>
<dbReference type="Proteomes" id="UP000481153">
    <property type="component" value="Unassembled WGS sequence"/>
</dbReference>
<keyword evidence="1" id="KW-0238">DNA-binding</keyword>
<dbReference type="InterPro" id="IPR050863">
    <property type="entry name" value="CenT-Element_Derived"/>
</dbReference>
<evidence type="ECO:0000256" key="1">
    <source>
        <dbReference type="ARBA" id="ARBA00023125"/>
    </source>
</evidence>
<evidence type="ECO:0000313" key="3">
    <source>
        <dbReference type="EMBL" id="KAF0724247.1"/>
    </source>
</evidence>
<comment type="caution">
    <text evidence="3">The sequence shown here is derived from an EMBL/GenBank/DDBJ whole genome shotgun (WGS) entry which is preliminary data.</text>
</comment>
<reference evidence="3 4" key="1">
    <citation type="submission" date="2019-07" db="EMBL/GenBank/DDBJ databases">
        <title>Genomics analysis of Aphanomyces spp. identifies a new class of oomycete effector associated with host adaptation.</title>
        <authorList>
            <person name="Gaulin E."/>
        </authorList>
    </citation>
    <scope>NUCLEOTIDE SEQUENCE [LARGE SCALE GENOMIC DNA]</scope>
    <source>
        <strain evidence="3 4">ATCC 201684</strain>
    </source>
</reference>
<sequence length="459" mass="52113">MGVEGKAKQTAWKRILRWETQRARIEAAVADPATANKRTDRAKGIATTLSIEDEENIAIWVAQLRADGVPISNLMLKCKALEIARDVGLSPNDFKASPTWIRGFSKRWALSMRAKTRSGQANYEDGERALAELTSRLGKVIEEHGIEDIYNADQTGINYEYLPTHTLDATGAKSVWIKCAGRAKDRVTAMLLADNKGIKYPLFLVLKQPKSKIKEVVQENLIHRNGFGMRTWDDIQELHERHPSLLYANPTAWWNSIISVEFLKYHFGHRRGQDLKKVLLLWDDFSAHFTDEVVTCARDLNVILEKGPPTFTWHCQPADVAWIKPMKAILRGKWVNSLREQIANHGGGGGKSFRLECPDRFNLVEWVNDAWDQIPKETILKGFAKWNIPCLTMDETNQDLPTDEGVLDANTLRHLTDNHEVDIEILNNTSDIFQNDIPIEGNQQCECVAFERSSFPSNE</sequence>
<dbReference type="Gene3D" id="1.10.10.60">
    <property type="entry name" value="Homeodomain-like"/>
    <property type="match status" value="1"/>
</dbReference>
<dbReference type="PROSITE" id="PS51253">
    <property type="entry name" value="HTH_CENPB"/>
    <property type="match status" value="1"/>
</dbReference>
<dbReference type="PANTHER" id="PTHR19303">
    <property type="entry name" value="TRANSPOSON"/>
    <property type="match status" value="1"/>
</dbReference>
<proteinExistence type="predicted"/>
<dbReference type="GO" id="GO:0003677">
    <property type="term" value="F:DNA binding"/>
    <property type="evidence" value="ECO:0007669"/>
    <property type="project" value="UniProtKB-KW"/>
</dbReference>
<dbReference type="InterPro" id="IPR004875">
    <property type="entry name" value="DDE_SF_endonuclease_dom"/>
</dbReference>
<feature type="domain" description="HTH CENPB-type" evidence="2">
    <location>
        <begin position="41"/>
        <end position="114"/>
    </location>
</feature>
<dbReference type="EMBL" id="VJMJ01000275">
    <property type="protein sequence ID" value="KAF0724247.1"/>
    <property type="molecule type" value="Genomic_DNA"/>
</dbReference>